<evidence type="ECO:0000256" key="8">
    <source>
        <dbReference type="SAM" id="Coils"/>
    </source>
</evidence>
<dbReference type="OrthoDB" id="295274at2759"/>
<feature type="domain" description="BZIP" evidence="11">
    <location>
        <begin position="242"/>
        <end position="302"/>
    </location>
</feature>
<sequence length="777" mass="83521">MANPGCLEPSPEISISEIDHSNPNLSTEFDCLSLPPLDSDFFSEDPILGDDFLADLGFEEDFDFSFDDISLPPENEDFLLGDSSESVYPVGVPSEFKEELGVSSSSQISIDQGSDVARFLNFPSPESGSCNQELSGPASHQDSGGCGSGVGEVSISPSSDSGSCNREISGSVPSSPNSSNIQADGLADQKTRLDEVEKTCFTKRKKEKESGDIDSRSNKFRKSSPPDSANSPYAFNSGNEEDEKRRARLMRNRESAHLSRQRKKHHVEELEDKLRSMHSKIAELNNTISFIMAENASLHQQLGGGSFCRPPPGIYPPPPMAPMPYPWVPCASYSMRTQGSQVPLVPIPRLKPQQSVSATKAKKSENKKTEGKTKKVASVSLLGVLFFMLLFGGLVPFVNVRYGGSRDIVTSGLNFSSSGFNGGRTQGMVLTVNGHLNGSDQSVGEGSCVRNSGFGEGDTKRMLCKRGRTGGVESEVEQTERRSQPLPGSDGFVRLGNSTEPLVASLYVPRNDKLVKIDGNLIIHSVLASEKAMASSHVATAMKSDKPTVSLTNDAIETGLAVAGNLGPALPVSKVGRNKEGHPHLYRSPVERQKALTSGSRDTYKDNLKSTAADGTLQEWFREGLAGPMLSSGMCTEVFHFDVSPASAKPGAIIPATSVTNISAERHSDTTAHLKGKNRRILYRSPIPLAASSLNNTEERVGGPSQNDSFQGNRSVSSMVVSVLVDPREVDEGESDRVSAPKSLPRIFVVVLLDGVKYVTYSCMLPFKGSSPSLVTT</sequence>
<feature type="transmembrane region" description="Helical" evidence="10">
    <location>
        <begin position="376"/>
        <end position="398"/>
    </location>
</feature>
<evidence type="ECO:0000256" key="10">
    <source>
        <dbReference type="SAM" id="Phobius"/>
    </source>
</evidence>
<evidence type="ECO:0000256" key="2">
    <source>
        <dbReference type="ARBA" id="ARBA00004389"/>
    </source>
</evidence>
<evidence type="ECO:0000256" key="6">
    <source>
        <dbReference type="ARBA" id="ARBA00023163"/>
    </source>
</evidence>
<feature type="compositionally biased region" description="Basic and acidic residues" evidence="9">
    <location>
        <begin position="187"/>
        <end position="200"/>
    </location>
</feature>
<evidence type="ECO:0000256" key="9">
    <source>
        <dbReference type="SAM" id="MobiDB-lite"/>
    </source>
</evidence>
<evidence type="ECO:0000256" key="3">
    <source>
        <dbReference type="ARBA" id="ARBA00007163"/>
    </source>
</evidence>
<evidence type="ECO:0000313" key="12">
    <source>
        <dbReference type="EMBL" id="KAF8398196.1"/>
    </source>
</evidence>
<dbReference type="PROSITE" id="PS50217">
    <property type="entry name" value="BZIP"/>
    <property type="match status" value="1"/>
</dbReference>
<feature type="compositionally biased region" description="Polar residues" evidence="9">
    <location>
        <begin position="157"/>
        <end position="168"/>
    </location>
</feature>
<evidence type="ECO:0000259" key="11">
    <source>
        <dbReference type="PROSITE" id="PS50217"/>
    </source>
</evidence>
<accession>A0A834Z6L1</accession>
<protein>
    <recommendedName>
        <fullName evidence="11">BZIP domain-containing protein</fullName>
    </recommendedName>
</protein>
<evidence type="ECO:0000313" key="13">
    <source>
        <dbReference type="Proteomes" id="UP000655225"/>
    </source>
</evidence>
<keyword evidence="5" id="KW-0238">DNA-binding</keyword>
<feature type="compositionally biased region" description="Basic and acidic residues" evidence="9">
    <location>
        <begin position="207"/>
        <end position="217"/>
    </location>
</feature>
<dbReference type="OMA" id="GHNERHR"/>
<feature type="compositionally biased region" description="Polar residues" evidence="9">
    <location>
        <begin position="124"/>
        <end position="142"/>
    </location>
</feature>
<dbReference type="InterPro" id="IPR046347">
    <property type="entry name" value="bZIP_sf"/>
</dbReference>
<dbReference type="PANTHER" id="PTHR47416:SF3">
    <property type="entry name" value="BZIP TRANSCRIPTION FACTOR 17-RELATED"/>
    <property type="match status" value="1"/>
</dbReference>
<gene>
    <name evidence="12" type="ORF">HHK36_017122</name>
</gene>
<dbReference type="InterPro" id="IPR004827">
    <property type="entry name" value="bZIP"/>
</dbReference>
<dbReference type="GO" id="GO:0003700">
    <property type="term" value="F:DNA-binding transcription factor activity"/>
    <property type="evidence" value="ECO:0007669"/>
    <property type="project" value="InterPro"/>
</dbReference>
<feature type="compositionally biased region" description="Low complexity" evidence="9">
    <location>
        <begin position="169"/>
        <end position="180"/>
    </location>
</feature>
<keyword evidence="10" id="KW-0472">Membrane</keyword>
<feature type="region of interest" description="Disordered" evidence="9">
    <location>
        <begin position="1"/>
        <end position="21"/>
    </location>
</feature>
<keyword evidence="7" id="KW-0539">Nucleus</keyword>
<dbReference type="SUPFAM" id="SSF57959">
    <property type="entry name" value="Leucine zipper domain"/>
    <property type="match status" value="1"/>
</dbReference>
<proteinExistence type="inferred from homology"/>
<dbReference type="EMBL" id="JABCRI010000011">
    <property type="protein sequence ID" value="KAF8398196.1"/>
    <property type="molecule type" value="Genomic_DNA"/>
</dbReference>
<name>A0A834Z6L1_TETSI</name>
<feature type="region of interest" description="Disordered" evidence="9">
    <location>
        <begin position="349"/>
        <end position="371"/>
    </location>
</feature>
<keyword evidence="4" id="KW-0805">Transcription regulation</keyword>
<evidence type="ECO:0000256" key="5">
    <source>
        <dbReference type="ARBA" id="ARBA00023125"/>
    </source>
</evidence>
<dbReference type="GO" id="GO:0005634">
    <property type="term" value="C:nucleus"/>
    <property type="evidence" value="ECO:0007669"/>
    <property type="project" value="UniProtKB-SubCell"/>
</dbReference>
<comment type="similarity">
    <text evidence="3">Belongs to the bZIP family.</text>
</comment>
<feature type="region of interest" description="Disordered" evidence="9">
    <location>
        <begin position="468"/>
        <end position="493"/>
    </location>
</feature>
<dbReference type="Gene3D" id="1.20.5.170">
    <property type="match status" value="1"/>
</dbReference>
<dbReference type="AlphaFoldDB" id="A0A834Z6L1"/>
<evidence type="ECO:0000256" key="4">
    <source>
        <dbReference type="ARBA" id="ARBA00023015"/>
    </source>
</evidence>
<feature type="coiled-coil region" evidence="8">
    <location>
        <begin position="260"/>
        <end position="287"/>
    </location>
</feature>
<keyword evidence="6" id="KW-0804">Transcription</keyword>
<dbReference type="SMART" id="SM00338">
    <property type="entry name" value="BRLZ"/>
    <property type="match status" value="1"/>
</dbReference>
<keyword evidence="10" id="KW-0812">Transmembrane</keyword>
<feature type="compositionally biased region" description="Polar residues" evidence="9">
    <location>
        <begin position="225"/>
        <end position="238"/>
    </location>
</feature>
<dbReference type="PANTHER" id="PTHR47416">
    <property type="entry name" value="BASIC-LEUCINE ZIPPER TRANSCRIPTION FACTOR F-RELATED"/>
    <property type="match status" value="1"/>
</dbReference>
<dbReference type="Pfam" id="PF00170">
    <property type="entry name" value="bZIP_1"/>
    <property type="match status" value="1"/>
</dbReference>
<dbReference type="GO" id="GO:0003677">
    <property type="term" value="F:DNA binding"/>
    <property type="evidence" value="ECO:0007669"/>
    <property type="project" value="UniProtKB-KW"/>
</dbReference>
<evidence type="ECO:0000256" key="7">
    <source>
        <dbReference type="ARBA" id="ARBA00023242"/>
    </source>
</evidence>
<keyword evidence="13" id="KW-1185">Reference proteome</keyword>
<feature type="region of interest" description="Disordered" evidence="9">
    <location>
        <begin position="121"/>
        <end position="246"/>
    </location>
</feature>
<keyword evidence="8" id="KW-0175">Coiled coil</keyword>
<evidence type="ECO:0000256" key="1">
    <source>
        <dbReference type="ARBA" id="ARBA00004123"/>
    </source>
</evidence>
<dbReference type="GO" id="GO:0005789">
    <property type="term" value="C:endoplasmic reticulum membrane"/>
    <property type="evidence" value="ECO:0007669"/>
    <property type="project" value="UniProtKB-SubCell"/>
</dbReference>
<dbReference type="CDD" id="cd14704">
    <property type="entry name" value="bZIP_HY5-like"/>
    <property type="match status" value="1"/>
</dbReference>
<comment type="subcellular location">
    <subcellularLocation>
        <location evidence="2">Endoplasmic reticulum membrane</location>
        <topology evidence="2">Single-pass membrane protein</topology>
    </subcellularLocation>
    <subcellularLocation>
        <location evidence="1">Nucleus</location>
    </subcellularLocation>
</comment>
<dbReference type="Proteomes" id="UP000655225">
    <property type="component" value="Unassembled WGS sequence"/>
</dbReference>
<keyword evidence="10" id="KW-1133">Transmembrane helix</keyword>
<organism evidence="12 13">
    <name type="scientific">Tetracentron sinense</name>
    <name type="common">Spur-leaf</name>
    <dbReference type="NCBI Taxonomy" id="13715"/>
    <lineage>
        <taxon>Eukaryota</taxon>
        <taxon>Viridiplantae</taxon>
        <taxon>Streptophyta</taxon>
        <taxon>Embryophyta</taxon>
        <taxon>Tracheophyta</taxon>
        <taxon>Spermatophyta</taxon>
        <taxon>Magnoliopsida</taxon>
        <taxon>Trochodendrales</taxon>
        <taxon>Trochodendraceae</taxon>
        <taxon>Tetracentron</taxon>
    </lineage>
</organism>
<reference evidence="12 13" key="1">
    <citation type="submission" date="2020-04" db="EMBL/GenBank/DDBJ databases">
        <title>Plant Genome Project.</title>
        <authorList>
            <person name="Zhang R.-G."/>
        </authorList>
    </citation>
    <scope>NUCLEOTIDE SEQUENCE [LARGE SCALE GENOMIC DNA]</scope>
    <source>
        <strain evidence="12">YNK0</strain>
        <tissue evidence="12">Leaf</tissue>
    </source>
</reference>
<feature type="compositionally biased region" description="Basic and acidic residues" evidence="9">
    <location>
        <begin position="362"/>
        <end position="371"/>
    </location>
</feature>
<comment type="caution">
    <text evidence="12">The sequence shown here is derived from an EMBL/GenBank/DDBJ whole genome shotgun (WGS) entry which is preliminary data.</text>
</comment>